<dbReference type="PANTHER" id="PTHR40036:SF1">
    <property type="entry name" value="MACROCIN O-METHYLTRANSFERASE"/>
    <property type="match status" value="1"/>
</dbReference>
<reference evidence="1" key="1">
    <citation type="journal article" date="2020" name="mSystems">
        <title>Genome- and Community-Level Interaction Insights into Carbon Utilization and Element Cycling Functions of Hydrothermarchaeota in Hydrothermal Sediment.</title>
        <authorList>
            <person name="Zhou Z."/>
            <person name="Liu Y."/>
            <person name="Xu W."/>
            <person name="Pan J."/>
            <person name="Luo Z.H."/>
            <person name="Li M."/>
        </authorList>
    </citation>
    <scope>NUCLEOTIDE SEQUENCE [LARGE SCALE GENOMIC DNA]</scope>
    <source>
        <strain evidence="1">SpSt-508</strain>
    </source>
</reference>
<dbReference type="Pfam" id="PF05711">
    <property type="entry name" value="TylF"/>
    <property type="match status" value="1"/>
</dbReference>
<dbReference type="GO" id="GO:0032259">
    <property type="term" value="P:methylation"/>
    <property type="evidence" value="ECO:0007669"/>
    <property type="project" value="UniProtKB-KW"/>
</dbReference>
<dbReference type="Gene3D" id="3.40.50.150">
    <property type="entry name" value="Vaccinia Virus protein VP39"/>
    <property type="match status" value="1"/>
</dbReference>
<dbReference type="InterPro" id="IPR008884">
    <property type="entry name" value="TylF_MeTrfase"/>
</dbReference>
<proteinExistence type="predicted"/>
<dbReference type="GO" id="GO:0008168">
    <property type="term" value="F:methyltransferase activity"/>
    <property type="evidence" value="ECO:0007669"/>
    <property type="project" value="UniProtKB-KW"/>
</dbReference>
<dbReference type="EMBL" id="DSVQ01000005">
    <property type="protein sequence ID" value="HGT38096.1"/>
    <property type="molecule type" value="Genomic_DNA"/>
</dbReference>
<name>A0A7C4LJE1_9PLAN</name>
<dbReference type="AlphaFoldDB" id="A0A7C4LJE1"/>
<dbReference type="InterPro" id="IPR029063">
    <property type="entry name" value="SAM-dependent_MTases_sf"/>
</dbReference>
<organism evidence="1">
    <name type="scientific">Schlesneria paludicola</name>
    <dbReference type="NCBI Taxonomy" id="360056"/>
    <lineage>
        <taxon>Bacteria</taxon>
        <taxon>Pseudomonadati</taxon>
        <taxon>Planctomycetota</taxon>
        <taxon>Planctomycetia</taxon>
        <taxon>Planctomycetales</taxon>
        <taxon>Planctomycetaceae</taxon>
        <taxon>Schlesneria</taxon>
    </lineage>
</organism>
<accession>A0A7C4LJE1</accession>
<sequence length="232" mass="26149">MPELIMTLPADVADLDRAILARIAAFTMTSLERQVALIEATRYLVRRRVPGCLVECGVWRGGSIMAVLLTLIDEGVVDRDVYLYDTFTGMTRPTEVDKTFDGTPATTHLERDVSHTGYWCVAQFEEVRRNVLSTGYPEERIHFIKGSVEETLPTCAPPEAIALLRLDTDWYESTKHELAQLFPKVSHGGVLIVDDYGHWQGAKVAVDEFLGSLQEAYYLHRIDYTGRLLIKS</sequence>
<keyword evidence="1" id="KW-0808">Transferase</keyword>
<dbReference type="SUPFAM" id="SSF53335">
    <property type="entry name" value="S-adenosyl-L-methionine-dependent methyltransferases"/>
    <property type="match status" value="1"/>
</dbReference>
<evidence type="ECO:0000313" key="1">
    <source>
        <dbReference type="EMBL" id="HGT38096.1"/>
    </source>
</evidence>
<dbReference type="PANTHER" id="PTHR40036">
    <property type="entry name" value="MACROCIN O-METHYLTRANSFERASE"/>
    <property type="match status" value="1"/>
</dbReference>
<gene>
    <name evidence="1" type="ORF">ENS64_02335</name>
</gene>
<comment type="caution">
    <text evidence="1">The sequence shown here is derived from an EMBL/GenBank/DDBJ whole genome shotgun (WGS) entry which is preliminary data.</text>
</comment>
<protein>
    <submittedName>
        <fullName evidence="1">Macrocin O-methyltransferase</fullName>
    </submittedName>
</protein>
<keyword evidence="1" id="KW-0489">Methyltransferase</keyword>